<keyword evidence="2" id="KW-0496">Mitochondrion</keyword>
<evidence type="ECO:0008006" key="5">
    <source>
        <dbReference type="Google" id="ProtNLM"/>
    </source>
</evidence>
<dbReference type="InterPro" id="IPR011992">
    <property type="entry name" value="EF-hand-dom_pair"/>
</dbReference>
<dbReference type="EMBL" id="OVEO01000016">
    <property type="protein sequence ID" value="SPR00924.1"/>
    <property type="molecule type" value="Genomic_DNA"/>
</dbReference>
<protein>
    <recommendedName>
        <fullName evidence="5">EF-hand domain-containing protein</fullName>
    </recommendedName>
</protein>
<geneLocation type="mitochondrion" evidence="2"/>
<evidence type="ECO:0000313" key="2">
    <source>
        <dbReference type="EMBL" id="SPR00924.1"/>
    </source>
</evidence>
<dbReference type="Proteomes" id="UP000290189">
    <property type="component" value="Unassembled WGS sequence"/>
</dbReference>
<dbReference type="EMBL" id="CDSF01000147">
    <property type="protein sequence ID" value="CEP03534.1"/>
    <property type="molecule type" value="Genomic_DNA"/>
</dbReference>
<accession>A0A0G4J827</accession>
<reference evidence="1 3" key="1">
    <citation type="submission" date="2015-02" db="EMBL/GenBank/DDBJ databases">
        <authorList>
            <person name="Chooi Y.-H."/>
        </authorList>
    </citation>
    <scope>NUCLEOTIDE SEQUENCE [LARGE SCALE GENOMIC DNA]</scope>
    <source>
        <strain evidence="1">E3</strain>
    </source>
</reference>
<dbReference type="Proteomes" id="UP000039324">
    <property type="component" value="Unassembled WGS sequence"/>
</dbReference>
<evidence type="ECO:0000313" key="1">
    <source>
        <dbReference type="EMBL" id="CEP03534.1"/>
    </source>
</evidence>
<organism evidence="1 3">
    <name type="scientific">Plasmodiophora brassicae</name>
    <name type="common">Clubroot disease agent</name>
    <dbReference type="NCBI Taxonomy" id="37360"/>
    <lineage>
        <taxon>Eukaryota</taxon>
        <taxon>Sar</taxon>
        <taxon>Rhizaria</taxon>
        <taxon>Endomyxa</taxon>
        <taxon>Phytomyxea</taxon>
        <taxon>Plasmodiophorida</taxon>
        <taxon>Plasmodiophoridae</taxon>
        <taxon>Plasmodiophora</taxon>
    </lineage>
</organism>
<proteinExistence type="predicted"/>
<evidence type="ECO:0000313" key="3">
    <source>
        <dbReference type="Proteomes" id="UP000039324"/>
    </source>
</evidence>
<reference evidence="2 4" key="2">
    <citation type="submission" date="2018-03" db="EMBL/GenBank/DDBJ databases">
        <authorList>
            <person name="Fogelqvist J."/>
        </authorList>
    </citation>
    <scope>NUCLEOTIDE SEQUENCE [LARGE SCALE GENOMIC DNA]</scope>
</reference>
<dbReference type="SUPFAM" id="SSF47473">
    <property type="entry name" value="EF-hand"/>
    <property type="match status" value="1"/>
</dbReference>
<dbReference type="AlphaFoldDB" id="A0A0G4J827"/>
<dbReference type="Gene3D" id="1.10.238.10">
    <property type="entry name" value="EF-hand"/>
    <property type="match status" value="1"/>
</dbReference>
<name>A0A0G4J827_PLABS</name>
<sequence length="300" mass="33989">MMRRSRSATHLSASSPPSAEALDGLLLRYQLRDALLYQVQAQVRAPSRTLARDRSVARAVRHESRSVVDHARSDASWPDLGRQLRSAASVSALLHVRHPAVQQSVGNLRAKLLLRSPSTTTMAFAARREGEPKRGNALPAPLTTTTTTKIVVAPLRRRPVCRVLGTMLHRHLARQFEAVTQDRADMAAVEAELRRRLMDEFGEFNDDMVLWAFFDKANAGHIVYDQFDTALGELGMQLDAHDVQRLFFRYQDGNGKIVLRDFMRFVVGRDPLARTANLRRAAARRQLNLDEQRHLRQSWI</sequence>
<keyword evidence="3" id="KW-1185">Reference proteome</keyword>
<evidence type="ECO:0000313" key="4">
    <source>
        <dbReference type="Proteomes" id="UP000290189"/>
    </source>
</evidence>
<gene>
    <name evidence="1" type="ORF">PBRA_009419</name>
    <name evidence="2" type="ORF">PLBR_LOCUS8139</name>
</gene>